<comment type="caution">
    <text evidence="4">The sequence shown here is derived from an EMBL/GenBank/DDBJ whole genome shotgun (WGS) entry which is preliminary data.</text>
</comment>
<evidence type="ECO:0000256" key="1">
    <source>
        <dbReference type="SAM" id="MobiDB-lite"/>
    </source>
</evidence>
<dbReference type="Proteomes" id="UP000287188">
    <property type="component" value="Unassembled WGS sequence"/>
</dbReference>
<dbReference type="EMBL" id="BIFS01000001">
    <property type="protein sequence ID" value="GCE21272.1"/>
    <property type="molecule type" value="Genomic_DNA"/>
</dbReference>
<feature type="domain" description="DUF5808" evidence="3">
    <location>
        <begin position="40"/>
        <end position="61"/>
    </location>
</feature>
<sequence length="91" mass="10123">MENQRADSAPRNSQQPMMASNPNAPADREHFVLGLFYHNPDDPRGIVPRNNGYGSTINFANHKQSRLVIFSLLAVIIPVLLALIVIALLHH</sequence>
<proteinExistence type="predicted"/>
<feature type="compositionally biased region" description="Polar residues" evidence="1">
    <location>
        <begin position="10"/>
        <end position="23"/>
    </location>
</feature>
<keyword evidence="5" id="KW-1185">Reference proteome</keyword>
<feature type="transmembrane region" description="Helical" evidence="2">
    <location>
        <begin position="67"/>
        <end position="89"/>
    </location>
</feature>
<keyword evidence="2" id="KW-0472">Membrane</keyword>
<dbReference type="Pfam" id="PF19124">
    <property type="entry name" value="DUF5808"/>
    <property type="match status" value="1"/>
</dbReference>
<evidence type="ECO:0000256" key="2">
    <source>
        <dbReference type="SAM" id="Phobius"/>
    </source>
</evidence>
<dbReference type="InterPro" id="IPR043831">
    <property type="entry name" value="DUF5808"/>
</dbReference>
<dbReference type="OrthoDB" id="4558476at2"/>
<keyword evidence="2" id="KW-0812">Transmembrane</keyword>
<feature type="region of interest" description="Disordered" evidence="1">
    <location>
        <begin position="1"/>
        <end position="25"/>
    </location>
</feature>
<evidence type="ECO:0000259" key="3">
    <source>
        <dbReference type="Pfam" id="PF19124"/>
    </source>
</evidence>
<dbReference type="AlphaFoldDB" id="A0A402AQA5"/>
<name>A0A402AQA5_9CHLR</name>
<accession>A0A402AQA5</accession>
<keyword evidence="2" id="KW-1133">Transmembrane helix</keyword>
<protein>
    <recommendedName>
        <fullName evidence="3">DUF5808 domain-containing protein</fullName>
    </recommendedName>
</protein>
<organism evidence="4 5">
    <name type="scientific">Dictyobacter kobayashii</name>
    <dbReference type="NCBI Taxonomy" id="2014872"/>
    <lineage>
        <taxon>Bacteria</taxon>
        <taxon>Bacillati</taxon>
        <taxon>Chloroflexota</taxon>
        <taxon>Ktedonobacteria</taxon>
        <taxon>Ktedonobacterales</taxon>
        <taxon>Dictyobacteraceae</taxon>
        <taxon>Dictyobacter</taxon>
    </lineage>
</organism>
<evidence type="ECO:0000313" key="4">
    <source>
        <dbReference type="EMBL" id="GCE21272.1"/>
    </source>
</evidence>
<dbReference type="RefSeq" id="WP_126552827.1">
    <property type="nucleotide sequence ID" value="NZ_BIFS01000001.1"/>
</dbReference>
<gene>
    <name evidence="4" type="ORF">KDK_50720</name>
</gene>
<evidence type="ECO:0000313" key="5">
    <source>
        <dbReference type="Proteomes" id="UP000287188"/>
    </source>
</evidence>
<reference evidence="5" key="1">
    <citation type="submission" date="2018-12" db="EMBL/GenBank/DDBJ databases">
        <title>Tengunoibacter tsumagoiensis gen. nov., sp. nov., Dictyobacter kobayashii sp. nov., D. alpinus sp. nov., and D. joshuensis sp. nov. and description of Dictyobacteraceae fam. nov. within the order Ktedonobacterales isolated from Tengu-no-mugimeshi.</title>
        <authorList>
            <person name="Wang C.M."/>
            <person name="Zheng Y."/>
            <person name="Sakai Y."/>
            <person name="Toyoda A."/>
            <person name="Minakuchi Y."/>
            <person name="Abe K."/>
            <person name="Yokota A."/>
            <person name="Yabe S."/>
        </authorList>
    </citation>
    <scope>NUCLEOTIDE SEQUENCE [LARGE SCALE GENOMIC DNA]</scope>
    <source>
        <strain evidence="5">Uno11</strain>
    </source>
</reference>